<gene>
    <name evidence="1" type="ORF">I350_03954</name>
</gene>
<protein>
    <recommendedName>
        <fullName evidence="3">Vacuolar protein sorting-associated protein 62</fullName>
    </recommendedName>
</protein>
<dbReference type="AlphaFoldDB" id="A0A1E3K2C8"/>
<sequence>MADAGPPHLAPGPSGWMMRCFCVATSICISSAGPMHTSALGLLLACTSALATPLNRPPQQAPWLASPPAALPSHPWTSQSNADHDPTKLLEKYAPILKLSKDEKYFPSTVDYMLPHYEYIENTSGDSYPANHTILTPCELDTLPLSGSQLFLSISEPHNPQPALLNAESHYLYGPAGQKGGIDLSSGDGRGRVNEPVYGFWVDQGRGIVDLWYWTFYPFNFGKPAGRFGVLGNHVADWEHFRMRTVNGTPISADFSTHEGGYLSAGTLRWEDVEKVGERPVAYVAMGSHGIWPDPGEHIGNLLKIIDSTDDLGPIWDTESHVLPVQYWTNSSDRQRLQHEGEDSWRNFKGYWGNKGDTDCWWHGIVGICQVVDAPPGPNRYFGSPPECLLAPISSAPTSTISFYLSSPAIDWATNNSIAMVQVEQICERPKKDRGGKDVQDMESDTDYANDDDVEVYGVKGLTNFVGDEKHSIELPACKGLQSAVRGYRVSLCLLNGRCLSTSRERKICAYEEGKRGHKAGSAVLLDDIDDWLWNF</sequence>
<dbReference type="Proteomes" id="UP000095149">
    <property type="component" value="Unassembled WGS sequence"/>
</dbReference>
<dbReference type="OrthoDB" id="188042at2759"/>
<dbReference type="PANTHER" id="PTHR48174">
    <property type="entry name" value="DUF946 FAMILY PROTEIN"/>
    <property type="match status" value="1"/>
</dbReference>
<evidence type="ECO:0000313" key="1">
    <source>
        <dbReference type="EMBL" id="ODO06597.1"/>
    </source>
</evidence>
<dbReference type="InterPro" id="IPR009291">
    <property type="entry name" value="Vps62"/>
</dbReference>
<dbReference type="EMBL" id="MEKH01000006">
    <property type="protein sequence ID" value="ODO06597.1"/>
    <property type="molecule type" value="Genomic_DNA"/>
</dbReference>
<dbReference type="PANTHER" id="PTHR48174:SF5">
    <property type="entry name" value="VACUOLAR PROTEIN SORTING-ASSOCIATED PROTEIN 62"/>
    <property type="match status" value="1"/>
</dbReference>
<dbReference type="Pfam" id="PF06101">
    <property type="entry name" value="Vps62"/>
    <property type="match status" value="1"/>
</dbReference>
<reference evidence="1 2" key="1">
    <citation type="submission" date="2016-06" db="EMBL/GenBank/DDBJ databases">
        <title>Evolution of pathogenesis and genome organization in the Tremellales.</title>
        <authorList>
            <person name="Cuomo C."/>
            <person name="Litvintseva A."/>
            <person name="Heitman J."/>
            <person name="Chen Y."/>
            <person name="Sun S."/>
            <person name="Springer D."/>
            <person name="Dromer F."/>
            <person name="Young S."/>
            <person name="Zeng Q."/>
            <person name="Chapman S."/>
            <person name="Gujja S."/>
            <person name="Saif S."/>
            <person name="Birren B."/>
        </authorList>
    </citation>
    <scope>NUCLEOTIDE SEQUENCE [LARGE SCALE GENOMIC DNA]</scope>
    <source>
        <strain evidence="1 2">CBS 6273</strain>
    </source>
</reference>
<accession>A0A1E3K2C8</accession>
<comment type="caution">
    <text evidence="1">The sequence shown here is derived from an EMBL/GenBank/DDBJ whole genome shotgun (WGS) entry which is preliminary data.</text>
</comment>
<organism evidence="1 2">
    <name type="scientific">Cryptococcus amylolentus CBS 6273</name>
    <dbReference type="NCBI Taxonomy" id="1296118"/>
    <lineage>
        <taxon>Eukaryota</taxon>
        <taxon>Fungi</taxon>
        <taxon>Dikarya</taxon>
        <taxon>Basidiomycota</taxon>
        <taxon>Agaricomycotina</taxon>
        <taxon>Tremellomycetes</taxon>
        <taxon>Tremellales</taxon>
        <taxon>Cryptococcaceae</taxon>
        <taxon>Cryptococcus</taxon>
    </lineage>
</organism>
<proteinExistence type="predicted"/>
<name>A0A1E3K2C8_9TREE</name>
<evidence type="ECO:0000313" key="2">
    <source>
        <dbReference type="Proteomes" id="UP000095149"/>
    </source>
</evidence>
<evidence type="ECO:0008006" key="3">
    <source>
        <dbReference type="Google" id="ProtNLM"/>
    </source>
</evidence>